<evidence type="ECO:0000259" key="9">
    <source>
        <dbReference type="Pfam" id="PF01266"/>
    </source>
</evidence>
<evidence type="ECO:0000313" key="11">
    <source>
        <dbReference type="Proteomes" id="UP000509704"/>
    </source>
</evidence>
<evidence type="ECO:0000256" key="4">
    <source>
        <dbReference type="ARBA" id="ARBA00023002"/>
    </source>
</evidence>
<evidence type="ECO:0000313" key="10">
    <source>
        <dbReference type="EMBL" id="QLG72448.1"/>
    </source>
</evidence>
<dbReference type="EC" id="1.1.99.2" evidence="7"/>
<dbReference type="GO" id="GO:0047545">
    <property type="term" value="F:(S)-2-hydroxyglutarate dehydrogenase activity"/>
    <property type="evidence" value="ECO:0007669"/>
    <property type="project" value="UniProtKB-EC"/>
</dbReference>
<keyword evidence="4" id="KW-0560">Oxidoreductase</keyword>
<protein>
    <recommendedName>
        <fullName evidence="8">L-2-hydroxyglutarate dehydrogenase, mitochondrial</fullName>
        <ecNumber evidence="7">1.1.99.2</ecNumber>
    </recommendedName>
</protein>
<evidence type="ECO:0000256" key="6">
    <source>
        <dbReference type="ARBA" id="ARBA00037941"/>
    </source>
</evidence>
<evidence type="ECO:0000256" key="3">
    <source>
        <dbReference type="ARBA" id="ARBA00022827"/>
    </source>
</evidence>
<organism evidence="10 11">
    <name type="scientific">Zygotorulaspora mrakii</name>
    <name type="common">Zygosaccharomyces mrakii</name>
    <dbReference type="NCBI Taxonomy" id="42260"/>
    <lineage>
        <taxon>Eukaryota</taxon>
        <taxon>Fungi</taxon>
        <taxon>Dikarya</taxon>
        <taxon>Ascomycota</taxon>
        <taxon>Saccharomycotina</taxon>
        <taxon>Saccharomycetes</taxon>
        <taxon>Saccharomycetales</taxon>
        <taxon>Saccharomycetaceae</taxon>
        <taxon>Zygotorulaspora</taxon>
    </lineage>
</organism>
<dbReference type="PANTHER" id="PTHR43104:SF4">
    <property type="entry name" value="L-2-HYDROXYGLUTARATE DEHYDROGENASE, MITOCHONDRIAL"/>
    <property type="match status" value="1"/>
</dbReference>
<dbReference type="PANTHER" id="PTHR43104">
    <property type="entry name" value="L-2-HYDROXYGLUTARATE DEHYDROGENASE, MITOCHONDRIAL"/>
    <property type="match status" value="1"/>
</dbReference>
<comment type="catalytic activity">
    <reaction evidence="5">
        <text>(S)-2-hydroxyglutarate + A = 2-oxoglutarate + AH2</text>
        <dbReference type="Rhea" id="RHEA:21252"/>
        <dbReference type="ChEBI" id="CHEBI:13193"/>
        <dbReference type="ChEBI" id="CHEBI:16782"/>
        <dbReference type="ChEBI" id="CHEBI:16810"/>
        <dbReference type="ChEBI" id="CHEBI:17499"/>
        <dbReference type="EC" id="1.1.99.2"/>
    </reaction>
</comment>
<dbReference type="Gene3D" id="3.50.50.60">
    <property type="entry name" value="FAD/NAD(P)-binding domain"/>
    <property type="match status" value="1"/>
</dbReference>
<evidence type="ECO:0000256" key="5">
    <source>
        <dbReference type="ARBA" id="ARBA00036066"/>
    </source>
</evidence>
<dbReference type="SUPFAM" id="SSF51905">
    <property type="entry name" value="FAD/NAD(P)-binding domain"/>
    <property type="match status" value="1"/>
</dbReference>
<evidence type="ECO:0000256" key="2">
    <source>
        <dbReference type="ARBA" id="ARBA00022630"/>
    </source>
</evidence>
<dbReference type="InterPro" id="IPR006076">
    <property type="entry name" value="FAD-dep_OxRdtase"/>
</dbReference>
<dbReference type="EMBL" id="CP058607">
    <property type="protein sequence ID" value="QLG72448.1"/>
    <property type="molecule type" value="Genomic_DNA"/>
</dbReference>
<keyword evidence="2" id="KW-0285">Flavoprotein</keyword>
<dbReference type="GeneID" id="59236172"/>
<proteinExistence type="inferred from homology"/>
<dbReference type="KEGG" id="zmk:HG535_0D01560"/>
<evidence type="ECO:0000256" key="1">
    <source>
        <dbReference type="ARBA" id="ARBA00001974"/>
    </source>
</evidence>
<comment type="cofactor">
    <cofactor evidence="1">
        <name>FAD</name>
        <dbReference type="ChEBI" id="CHEBI:57692"/>
    </cofactor>
</comment>
<gene>
    <name evidence="10" type="ORF">HG535_0D01560</name>
</gene>
<comment type="similarity">
    <text evidence="6">Belongs to the L2HGDH family.</text>
</comment>
<evidence type="ECO:0000256" key="8">
    <source>
        <dbReference type="ARBA" id="ARBA00041137"/>
    </source>
</evidence>
<dbReference type="OrthoDB" id="498204at2759"/>
<dbReference type="Pfam" id="PF01266">
    <property type="entry name" value="DAO"/>
    <property type="match status" value="1"/>
</dbReference>
<reference evidence="10 11" key="1">
    <citation type="submission" date="2020-07" db="EMBL/GenBank/DDBJ databases">
        <title>The yeast mating-type switching endonuclease HO is a domesticated member of an unorthodox homing genetic element family.</title>
        <authorList>
            <person name="Coughlan A.Y."/>
            <person name="Lombardi L."/>
            <person name="Braun-Galleani S."/>
            <person name="Martos A.R."/>
            <person name="Galeote V."/>
            <person name="Bigey F."/>
            <person name="Dequin S."/>
            <person name="Byrne K.P."/>
            <person name="Wolfe K.H."/>
        </authorList>
    </citation>
    <scope>NUCLEOTIDE SEQUENCE [LARGE SCALE GENOMIC DNA]</scope>
    <source>
        <strain evidence="10 11">NRRL Y-6702</strain>
    </source>
</reference>
<feature type="domain" description="FAD dependent oxidoreductase" evidence="9">
    <location>
        <begin position="30"/>
        <end position="395"/>
    </location>
</feature>
<accession>A0A7H9B1D4</accession>
<sequence length="401" mass="44458">MYTVPGLVLSRMLRSFSVSCATRSMDYSHVIVGGGVVGLAIAAELSKVKSNSVVLLEKNDMIGAETSSRNSEVIHAGIYYPSDSLKTKLCIEGKKIIYNELDPLKTGVSWRKCGKWVVSQTGYEDSIVEQFYRKCKDLNVDVMLLTSEQAKRIEPSVLVKKSVLNSPTSGIIDSHSLMEYLSGVIQSNDGEVITGSEVVDLQYKEGQGYVVAANDRFGDEASIIELRTENLINAAGLYADRICNMLLPNERHMKQYYARGNYFKLSRGGFPPVHRLIYPVPPKNVNSLGTHLTIDLDNQVRFGPDLEYVKSPTDYSPNPANIPAAYEAISTYYPYISLQNLEVSYSGIRPKLGGPGDKTFRDFYIKEEDGFPGFVNLLGIESPGLTASIAIGRYVKRIYHD</sequence>
<dbReference type="AlphaFoldDB" id="A0A7H9B1D4"/>
<evidence type="ECO:0000256" key="7">
    <source>
        <dbReference type="ARBA" id="ARBA00038878"/>
    </source>
</evidence>
<dbReference type="Gene3D" id="3.30.9.10">
    <property type="entry name" value="D-Amino Acid Oxidase, subunit A, domain 2"/>
    <property type="match status" value="1"/>
</dbReference>
<name>A0A7H9B1D4_ZYGMR</name>
<keyword evidence="3" id="KW-0274">FAD</keyword>
<dbReference type="Proteomes" id="UP000509704">
    <property type="component" value="Chromosome 4"/>
</dbReference>
<dbReference type="RefSeq" id="XP_037144176.1">
    <property type="nucleotide sequence ID" value="XM_037288281.1"/>
</dbReference>
<keyword evidence="11" id="KW-1185">Reference proteome</keyword>
<dbReference type="InterPro" id="IPR036188">
    <property type="entry name" value="FAD/NAD-bd_sf"/>
</dbReference>